<dbReference type="OrthoDB" id="5584477at2759"/>
<evidence type="ECO:0000313" key="4">
    <source>
        <dbReference type="Proteomes" id="UP001150925"/>
    </source>
</evidence>
<gene>
    <name evidence="3" type="ORF">IWQ62_000640</name>
</gene>
<evidence type="ECO:0000259" key="2">
    <source>
        <dbReference type="Pfam" id="PF17667"/>
    </source>
</evidence>
<dbReference type="PANTHER" id="PTHR38248:SF2">
    <property type="entry name" value="FUNK1 11"/>
    <property type="match status" value="1"/>
</dbReference>
<dbReference type="SUPFAM" id="SSF56112">
    <property type="entry name" value="Protein kinase-like (PK-like)"/>
    <property type="match status" value="2"/>
</dbReference>
<evidence type="ECO:0000313" key="3">
    <source>
        <dbReference type="EMBL" id="KAJ1969406.1"/>
    </source>
</evidence>
<feature type="compositionally biased region" description="Polar residues" evidence="1">
    <location>
        <begin position="796"/>
        <end position="807"/>
    </location>
</feature>
<proteinExistence type="predicted"/>
<feature type="region of interest" description="Disordered" evidence="1">
    <location>
        <begin position="478"/>
        <end position="502"/>
    </location>
</feature>
<sequence>MSEKLKTTSSMFRTGNNDSASYQGKSTKDTDHIRKEEIDRIIERKLQDDVSNLVSKVVGFEELGEYEKVASKVEELIILSTKCASARDDEGLGQKKRMLYNNAYKWLNWDQEVGRPLTEHAMYLCIADYLLLVGTVLAENEHEAQGTAIQRRIMPHPERDVRGDPVSNIRHNILLRSCGLDVGVEQEYESFDTDPNVSGKVYIPNKKQKVDQPKPAEREDLDKFPDMIKETFGIIEVKQSPMEDGILKTYARLGLSVQCALDAQFDRHSMWGITVRGPFVRFVLFTHSAVIPSERIDMRTPKGRKQFVDDYVRLSLCPKYRVGYDPTKKWLPRYGRWEVECFNTNQDKNKQSAEGPYATVYVDPKPITPGGHLFGRRTRCHLASLTKTGEFDYVLKESWTEVDGNLNKVEMPNEVRIFNHIKEKDRQLEEPLTENGIPKMVYGGTVCVKTEYVHGNTGHPGQWCYNIMSRYCGELKANTGSGSSHSPSTSQGESTNSGNTDSVIKSVERVHQRLLLTPTGKSMTTLHPYGTRSSSEVPVDLTPDEASELCDDVEYFFRELFEIIYRLHENYGIYHRDLSEGNVLVVETEVSDPTKPDETEIAQVPLLIDFDHARIEGDDVTNQMMSRVGTLPFMSILNLAGRTDKLTFLDECESFLYLFLWKCTIGFTRYQISPPDLRKKAQSVQGGAPHLTFEEKEVYRWASNGPLYSIEKAKRLHMSSKENFSVVLSELRPEFKDLKRLFHDLRDALFTWEGGSGAIVTKVKKTTAKATTGSSNQGTGDADPQGLASDLETKATVGSQAPFSQRLNMRRRRRAKRKSAATPTVENDDPLLRRFDHWDEVAEKFYTVIIPE</sequence>
<feature type="region of interest" description="Disordered" evidence="1">
    <location>
        <begin position="767"/>
        <end position="825"/>
    </location>
</feature>
<feature type="domain" description="Fungal-type protein kinase" evidence="2">
    <location>
        <begin position="564"/>
        <end position="663"/>
    </location>
</feature>
<feature type="region of interest" description="Disordered" evidence="1">
    <location>
        <begin position="1"/>
        <end position="29"/>
    </location>
</feature>
<feature type="domain" description="Fungal-type protein kinase" evidence="2">
    <location>
        <begin position="222"/>
        <end position="525"/>
    </location>
</feature>
<accession>A0A9W8E905</accession>
<feature type="compositionally biased region" description="Basic residues" evidence="1">
    <location>
        <begin position="808"/>
        <end position="819"/>
    </location>
</feature>
<dbReference type="AlphaFoldDB" id="A0A9W8E905"/>
<organism evidence="3 4">
    <name type="scientific">Dispira parvispora</name>
    <dbReference type="NCBI Taxonomy" id="1520584"/>
    <lineage>
        <taxon>Eukaryota</taxon>
        <taxon>Fungi</taxon>
        <taxon>Fungi incertae sedis</taxon>
        <taxon>Zoopagomycota</taxon>
        <taxon>Kickxellomycotina</taxon>
        <taxon>Dimargaritomycetes</taxon>
        <taxon>Dimargaritales</taxon>
        <taxon>Dimargaritaceae</taxon>
        <taxon>Dispira</taxon>
    </lineage>
</organism>
<keyword evidence="4" id="KW-1185">Reference proteome</keyword>
<dbReference type="PANTHER" id="PTHR38248">
    <property type="entry name" value="FUNK1 6"/>
    <property type="match status" value="1"/>
</dbReference>
<feature type="compositionally biased region" description="Low complexity" evidence="1">
    <location>
        <begin position="479"/>
        <end position="495"/>
    </location>
</feature>
<evidence type="ECO:0000256" key="1">
    <source>
        <dbReference type="SAM" id="MobiDB-lite"/>
    </source>
</evidence>
<dbReference type="GO" id="GO:0004672">
    <property type="term" value="F:protein kinase activity"/>
    <property type="evidence" value="ECO:0007669"/>
    <property type="project" value="InterPro"/>
</dbReference>
<name>A0A9W8E905_9FUNG</name>
<comment type="caution">
    <text evidence="3">The sequence shown here is derived from an EMBL/GenBank/DDBJ whole genome shotgun (WGS) entry which is preliminary data.</text>
</comment>
<dbReference type="EMBL" id="JANBPY010000062">
    <property type="protein sequence ID" value="KAJ1969406.1"/>
    <property type="molecule type" value="Genomic_DNA"/>
</dbReference>
<dbReference type="InterPro" id="IPR008266">
    <property type="entry name" value="Tyr_kinase_AS"/>
</dbReference>
<protein>
    <recommendedName>
        <fullName evidence="2">Fungal-type protein kinase domain-containing protein</fullName>
    </recommendedName>
</protein>
<dbReference type="InterPro" id="IPR011009">
    <property type="entry name" value="Kinase-like_dom_sf"/>
</dbReference>
<dbReference type="Pfam" id="PF17667">
    <property type="entry name" value="Pkinase_fungal"/>
    <property type="match status" value="2"/>
</dbReference>
<reference evidence="3" key="1">
    <citation type="submission" date="2022-07" db="EMBL/GenBank/DDBJ databases">
        <title>Phylogenomic reconstructions and comparative analyses of Kickxellomycotina fungi.</title>
        <authorList>
            <person name="Reynolds N.K."/>
            <person name="Stajich J.E."/>
            <person name="Barry K."/>
            <person name="Grigoriev I.V."/>
            <person name="Crous P."/>
            <person name="Smith M.E."/>
        </authorList>
    </citation>
    <scope>NUCLEOTIDE SEQUENCE</scope>
    <source>
        <strain evidence="3">RSA 1196</strain>
    </source>
</reference>
<feature type="compositionally biased region" description="Polar residues" evidence="1">
    <location>
        <begin position="7"/>
        <end position="25"/>
    </location>
</feature>
<dbReference type="PROSITE" id="PS00109">
    <property type="entry name" value="PROTEIN_KINASE_TYR"/>
    <property type="match status" value="1"/>
</dbReference>
<dbReference type="InterPro" id="IPR040976">
    <property type="entry name" value="Pkinase_fungal"/>
</dbReference>
<dbReference type="Gene3D" id="1.10.510.10">
    <property type="entry name" value="Transferase(Phosphotransferase) domain 1"/>
    <property type="match status" value="1"/>
</dbReference>
<dbReference type="Proteomes" id="UP001150925">
    <property type="component" value="Unassembled WGS sequence"/>
</dbReference>